<comment type="caution">
    <text evidence="1">The sequence shown here is derived from an EMBL/GenBank/DDBJ whole genome shotgun (WGS) entry which is preliminary data.</text>
</comment>
<keyword evidence="2" id="KW-1185">Reference proteome</keyword>
<reference evidence="1" key="1">
    <citation type="submission" date="2022-06" db="EMBL/GenBank/DDBJ databases">
        <authorList>
            <person name="Legras J.-L."/>
            <person name="Devillers H."/>
            <person name="Grondin C."/>
        </authorList>
    </citation>
    <scope>NUCLEOTIDE SEQUENCE</scope>
    <source>
        <strain evidence="1">CLIB 1444</strain>
    </source>
</reference>
<accession>A0ACA9Y4P3</accession>
<evidence type="ECO:0000313" key="1">
    <source>
        <dbReference type="EMBL" id="CAH6719953.1"/>
    </source>
</evidence>
<proteinExistence type="predicted"/>
<sequence>MIPFLPVFENDPFLKYSPWEDSSNYMLRHSHEMAFMFVFYMVIHALAPGASKKLFGKNYSDLNLKGRINFDIHMVSMVQCVISITSLAPMWNHSYYQNRVEDAESSIFGYTSYGGLVASLAVGYFLWDVFVCIKYFESFGVGFLFHGVSAFYVFSTTMIPFCMPWIPAFLLFELSTPFVNMNFFASRLPAGAIPNNVVLINGILLLVTFFSVRILWGFYAVSLVATDLYRTLGMINVFFPICLLSINICLNSLNVFWFYKMLRIAKKKLGKGKPSEESAKAIAKEAAKIDEI</sequence>
<evidence type="ECO:0000313" key="2">
    <source>
        <dbReference type="Proteomes" id="UP001152531"/>
    </source>
</evidence>
<dbReference type="Proteomes" id="UP001152531">
    <property type="component" value="Unassembled WGS sequence"/>
</dbReference>
<name>A0ACA9Y4P3_9ASCO</name>
<dbReference type="EMBL" id="CALSDN010000003">
    <property type="protein sequence ID" value="CAH6719953.1"/>
    <property type="molecule type" value="Genomic_DNA"/>
</dbReference>
<protein>
    <submittedName>
        <fullName evidence="1">Topoisomerase I damage affected protein 4</fullName>
    </submittedName>
</protein>
<organism evidence="1 2">
    <name type="scientific">[Candida] jaroonii</name>
    <dbReference type="NCBI Taxonomy" id="467808"/>
    <lineage>
        <taxon>Eukaryota</taxon>
        <taxon>Fungi</taxon>
        <taxon>Dikarya</taxon>
        <taxon>Ascomycota</taxon>
        <taxon>Saccharomycotina</taxon>
        <taxon>Pichiomycetes</taxon>
        <taxon>Debaryomycetaceae</taxon>
        <taxon>Yamadazyma</taxon>
    </lineage>
</organism>
<gene>
    <name evidence="1" type="ORF">CLIB1444_03S01156</name>
</gene>